<name>A0A2T3HKW4_9SPHI</name>
<gene>
    <name evidence="1" type="ORF">C7T94_10655</name>
</gene>
<dbReference type="Proteomes" id="UP000240912">
    <property type="component" value="Unassembled WGS sequence"/>
</dbReference>
<dbReference type="AlphaFoldDB" id="A0A2T3HKW4"/>
<protein>
    <submittedName>
        <fullName evidence="1">Uncharacterized protein</fullName>
    </submittedName>
</protein>
<keyword evidence="2" id="KW-1185">Reference proteome</keyword>
<dbReference type="EMBL" id="PYLS01000005">
    <property type="protein sequence ID" value="PST83070.1"/>
    <property type="molecule type" value="Genomic_DNA"/>
</dbReference>
<evidence type="ECO:0000313" key="2">
    <source>
        <dbReference type="Proteomes" id="UP000240912"/>
    </source>
</evidence>
<comment type="caution">
    <text evidence="1">The sequence shown here is derived from an EMBL/GenBank/DDBJ whole genome shotgun (WGS) entry which is preliminary data.</text>
</comment>
<proteinExistence type="predicted"/>
<evidence type="ECO:0000313" key="1">
    <source>
        <dbReference type="EMBL" id="PST83070.1"/>
    </source>
</evidence>
<accession>A0A2T3HKW4</accession>
<organism evidence="1 2">
    <name type="scientific">Pedobacter yulinensis</name>
    <dbReference type="NCBI Taxonomy" id="2126353"/>
    <lineage>
        <taxon>Bacteria</taxon>
        <taxon>Pseudomonadati</taxon>
        <taxon>Bacteroidota</taxon>
        <taxon>Sphingobacteriia</taxon>
        <taxon>Sphingobacteriales</taxon>
        <taxon>Sphingobacteriaceae</taxon>
        <taxon>Pedobacter</taxon>
    </lineage>
</organism>
<sequence length="111" mass="12264">MLRQAQHDIDKLSMTLTNSAYKRIAGRRRGLYSWLLVHLKKQLEPLLTAAATSFPRRKEAKGGRLFCGETIQGHFATIKGSWYTAVRALLTGTAPLAPSCAKRALCPVPDV</sequence>
<reference evidence="1 2" key="1">
    <citation type="submission" date="2018-03" db="EMBL/GenBank/DDBJ databases">
        <authorList>
            <person name="Keele B.F."/>
        </authorList>
    </citation>
    <scope>NUCLEOTIDE SEQUENCE [LARGE SCALE GENOMIC DNA]</scope>
    <source>
        <strain evidence="1 2">YL28-9</strain>
    </source>
</reference>